<keyword evidence="2" id="KW-0732">Signal</keyword>
<sequence>MPAPSLRLLETLLRPCLALVLRFPASISKLMRPLTLVFGAAQPPITPSLAPMLSLAAPPAAAPTDLPAISPLPSLDPAPPRRMLAPRPTAERQR</sequence>
<dbReference type="AlphaFoldDB" id="A0A9Q8SHR0"/>
<reference evidence="3" key="1">
    <citation type="journal article" date="2021" name="Mol. Plant Microbe Interact.">
        <title>Complete Genome Sequence of the Plant-Pathogenic Fungus Colletotrichum lupini.</title>
        <authorList>
            <person name="Baroncelli R."/>
            <person name="Pensec F."/>
            <person name="Da Lio D."/>
            <person name="Boufleur T."/>
            <person name="Vicente I."/>
            <person name="Sarrocco S."/>
            <person name="Picot A."/>
            <person name="Baraldi E."/>
            <person name="Sukno S."/>
            <person name="Thon M."/>
            <person name="Le Floch G."/>
        </authorList>
    </citation>
    <scope>NUCLEOTIDE SEQUENCE</scope>
    <source>
        <strain evidence="3">IMI 504893</strain>
    </source>
</reference>
<accession>A0A9Q8SHR0</accession>
<feature type="signal peptide" evidence="2">
    <location>
        <begin position="1"/>
        <end position="18"/>
    </location>
</feature>
<evidence type="ECO:0000313" key="3">
    <source>
        <dbReference type="EMBL" id="UQC77343.1"/>
    </source>
</evidence>
<protein>
    <recommendedName>
        <fullName evidence="5">Secreted protein</fullName>
    </recommendedName>
</protein>
<dbReference type="Proteomes" id="UP000830671">
    <property type="component" value="Chromosome 2"/>
</dbReference>
<dbReference type="GeneID" id="73336849"/>
<feature type="chain" id="PRO_5040251994" description="Secreted protein" evidence="2">
    <location>
        <begin position="19"/>
        <end position="94"/>
    </location>
</feature>
<evidence type="ECO:0000313" key="4">
    <source>
        <dbReference type="Proteomes" id="UP000830671"/>
    </source>
</evidence>
<feature type="region of interest" description="Disordered" evidence="1">
    <location>
        <begin position="66"/>
        <end position="94"/>
    </location>
</feature>
<organism evidence="3 4">
    <name type="scientific">Colletotrichum lupini</name>
    <dbReference type="NCBI Taxonomy" id="145971"/>
    <lineage>
        <taxon>Eukaryota</taxon>
        <taxon>Fungi</taxon>
        <taxon>Dikarya</taxon>
        <taxon>Ascomycota</taxon>
        <taxon>Pezizomycotina</taxon>
        <taxon>Sordariomycetes</taxon>
        <taxon>Hypocreomycetidae</taxon>
        <taxon>Glomerellales</taxon>
        <taxon>Glomerellaceae</taxon>
        <taxon>Colletotrichum</taxon>
        <taxon>Colletotrichum acutatum species complex</taxon>
    </lineage>
</organism>
<gene>
    <name evidence="3" type="ORF">CLUP02_02811</name>
</gene>
<dbReference type="EMBL" id="CP019474">
    <property type="protein sequence ID" value="UQC77343.1"/>
    <property type="molecule type" value="Genomic_DNA"/>
</dbReference>
<evidence type="ECO:0008006" key="5">
    <source>
        <dbReference type="Google" id="ProtNLM"/>
    </source>
</evidence>
<name>A0A9Q8SHR0_9PEZI</name>
<dbReference type="KEGG" id="clup:CLUP02_02811"/>
<dbReference type="RefSeq" id="XP_049138982.1">
    <property type="nucleotide sequence ID" value="XM_049281839.1"/>
</dbReference>
<keyword evidence="4" id="KW-1185">Reference proteome</keyword>
<evidence type="ECO:0000256" key="1">
    <source>
        <dbReference type="SAM" id="MobiDB-lite"/>
    </source>
</evidence>
<evidence type="ECO:0000256" key="2">
    <source>
        <dbReference type="SAM" id="SignalP"/>
    </source>
</evidence>
<proteinExistence type="predicted"/>